<dbReference type="Gene3D" id="1.10.8.10">
    <property type="entry name" value="DNA helicase RuvA subunit, C-terminal domain"/>
    <property type="match status" value="1"/>
</dbReference>
<organism evidence="7">
    <name type="scientific">marine sediment metagenome</name>
    <dbReference type="NCBI Taxonomy" id="412755"/>
    <lineage>
        <taxon>unclassified sequences</taxon>
        <taxon>metagenomes</taxon>
        <taxon>ecological metagenomes</taxon>
    </lineage>
</organism>
<keyword evidence="1" id="KW-0963">Cytoplasm</keyword>
<dbReference type="HAMAP" id="MF_00031">
    <property type="entry name" value="DNA_HJ_migration_RuvA"/>
    <property type="match status" value="1"/>
</dbReference>
<dbReference type="SUPFAM" id="SSF47781">
    <property type="entry name" value="RuvA domain 2-like"/>
    <property type="match status" value="1"/>
</dbReference>
<dbReference type="Pfam" id="PF01330">
    <property type="entry name" value="RuvA_N"/>
    <property type="match status" value="1"/>
</dbReference>
<keyword evidence="2" id="KW-0227">DNA damage</keyword>
<sequence>MIATLEGTLEYRGVDSVIINVGGIGFQVHVPGSTLSQLGAINDKVSLYTHLHLREDNVSLYGFASEEELALFKNLISVSGIGPKAALALLSASNPEQLAMAIASGNVDIISQVPGIGKKIAGRLVVELKGKLEREWKGAVLPLAAENADAIAALTNLGYSLREAIQAVSNLPDLSELTLEEKVKMALQQLAAK</sequence>
<dbReference type="SUPFAM" id="SSF50249">
    <property type="entry name" value="Nucleic acid-binding proteins"/>
    <property type="match status" value="1"/>
</dbReference>
<dbReference type="InterPro" id="IPR036267">
    <property type="entry name" value="RuvA_C_sf"/>
</dbReference>
<dbReference type="SUPFAM" id="SSF46929">
    <property type="entry name" value="DNA helicase RuvA subunit, C-terminal domain"/>
    <property type="match status" value="1"/>
</dbReference>
<dbReference type="CDD" id="cd14332">
    <property type="entry name" value="UBA_RuvA_C"/>
    <property type="match status" value="1"/>
</dbReference>
<evidence type="ECO:0000313" key="6">
    <source>
        <dbReference type="EMBL" id="GAH23268.1"/>
    </source>
</evidence>
<dbReference type="GO" id="GO:0009378">
    <property type="term" value="F:four-way junction helicase activity"/>
    <property type="evidence" value="ECO:0007669"/>
    <property type="project" value="InterPro"/>
</dbReference>
<dbReference type="EMBL" id="BARV01000025">
    <property type="protein sequence ID" value="GAH91845.1"/>
    <property type="molecule type" value="Genomic_DNA"/>
</dbReference>
<gene>
    <name evidence="6" type="ORF">S03H2_02031</name>
    <name evidence="7" type="ORF">S06H3_00169</name>
</gene>
<dbReference type="GO" id="GO:0006281">
    <property type="term" value="P:DNA repair"/>
    <property type="evidence" value="ECO:0007669"/>
    <property type="project" value="UniProtKB-KW"/>
</dbReference>
<dbReference type="InterPro" id="IPR011114">
    <property type="entry name" value="RuvA_C"/>
</dbReference>
<dbReference type="GO" id="GO:0003677">
    <property type="term" value="F:DNA binding"/>
    <property type="evidence" value="ECO:0007669"/>
    <property type="project" value="UniProtKB-KW"/>
</dbReference>
<evidence type="ECO:0000256" key="1">
    <source>
        <dbReference type="ARBA" id="ARBA00022490"/>
    </source>
</evidence>
<evidence type="ECO:0000313" key="7">
    <source>
        <dbReference type="EMBL" id="GAH91845.1"/>
    </source>
</evidence>
<comment type="caution">
    <text evidence="7">The sequence shown here is derived from an EMBL/GenBank/DDBJ whole genome shotgun (WGS) entry which is preliminary data.</text>
</comment>
<evidence type="ECO:0000256" key="2">
    <source>
        <dbReference type="ARBA" id="ARBA00022763"/>
    </source>
</evidence>
<name>X1KDY8_9ZZZZ</name>
<protein>
    <recommendedName>
        <fullName evidence="5">Helix-hairpin-helix DNA-binding motif class 1 domain-containing protein</fullName>
    </recommendedName>
</protein>
<keyword evidence="3" id="KW-0238">DNA-binding</keyword>
<dbReference type="Pfam" id="PF07499">
    <property type="entry name" value="RuvA_C"/>
    <property type="match status" value="1"/>
</dbReference>
<dbReference type="AlphaFoldDB" id="X1KDY8"/>
<accession>X1KDY8</accession>
<evidence type="ECO:0000256" key="3">
    <source>
        <dbReference type="ARBA" id="ARBA00023125"/>
    </source>
</evidence>
<dbReference type="EMBL" id="BARU01000643">
    <property type="protein sequence ID" value="GAH23268.1"/>
    <property type="molecule type" value="Genomic_DNA"/>
</dbReference>
<dbReference type="Pfam" id="PF14520">
    <property type="entry name" value="HHH_5"/>
    <property type="match status" value="1"/>
</dbReference>
<dbReference type="GO" id="GO:0009379">
    <property type="term" value="C:Holliday junction helicase complex"/>
    <property type="evidence" value="ECO:0007669"/>
    <property type="project" value="InterPro"/>
</dbReference>
<proteinExistence type="inferred from homology"/>
<dbReference type="InterPro" id="IPR003583">
    <property type="entry name" value="Hlx-hairpin-Hlx_DNA-bd_motif"/>
</dbReference>
<reference evidence="7" key="1">
    <citation type="journal article" date="2014" name="Front. Microbiol.">
        <title>High frequency of phylogenetically diverse reductive dehalogenase-homologous genes in deep subseafloor sedimentary metagenomes.</title>
        <authorList>
            <person name="Kawai M."/>
            <person name="Futagami T."/>
            <person name="Toyoda A."/>
            <person name="Takaki Y."/>
            <person name="Nishi S."/>
            <person name="Hori S."/>
            <person name="Arai W."/>
            <person name="Tsubouchi T."/>
            <person name="Morono Y."/>
            <person name="Uchiyama I."/>
            <person name="Ito T."/>
            <person name="Fujiyama A."/>
            <person name="Inagaki F."/>
            <person name="Takami H."/>
        </authorList>
    </citation>
    <scope>NUCLEOTIDE SEQUENCE</scope>
    <source>
        <strain evidence="7">Expedition CK06-06</strain>
    </source>
</reference>
<dbReference type="SMART" id="SM00278">
    <property type="entry name" value="HhH1"/>
    <property type="match status" value="2"/>
</dbReference>
<evidence type="ECO:0000259" key="5">
    <source>
        <dbReference type="SMART" id="SM00278"/>
    </source>
</evidence>
<evidence type="ECO:0000256" key="4">
    <source>
        <dbReference type="ARBA" id="ARBA00023204"/>
    </source>
</evidence>
<dbReference type="InterPro" id="IPR000085">
    <property type="entry name" value="RuvA"/>
</dbReference>
<keyword evidence="4" id="KW-0234">DNA repair</keyword>
<dbReference type="NCBIfam" id="TIGR00084">
    <property type="entry name" value="ruvA"/>
    <property type="match status" value="1"/>
</dbReference>
<dbReference type="GO" id="GO:0006310">
    <property type="term" value="P:DNA recombination"/>
    <property type="evidence" value="ECO:0007669"/>
    <property type="project" value="InterPro"/>
</dbReference>
<dbReference type="InterPro" id="IPR013849">
    <property type="entry name" value="DNA_helicase_Holl-junc_RuvA_I"/>
</dbReference>
<dbReference type="InterPro" id="IPR010994">
    <property type="entry name" value="RuvA_2-like"/>
</dbReference>
<dbReference type="GO" id="GO:0005524">
    <property type="term" value="F:ATP binding"/>
    <property type="evidence" value="ECO:0007669"/>
    <property type="project" value="InterPro"/>
</dbReference>
<feature type="domain" description="Helix-hairpin-helix DNA-binding motif class 1" evidence="5">
    <location>
        <begin position="73"/>
        <end position="92"/>
    </location>
</feature>
<dbReference type="Gene3D" id="1.10.150.20">
    <property type="entry name" value="5' to 3' exonuclease, C-terminal subdomain"/>
    <property type="match status" value="1"/>
</dbReference>
<feature type="domain" description="Helix-hairpin-helix DNA-binding motif class 1" evidence="5">
    <location>
        <begin position="108"/>
        <end position="127"/>
    </location>
</feature>
<dbReference type="Gene3D" id="2.40.50.140">
    <property type="entry name" value="Nucleic acid-binding proteins"/>
    <property type="match status" value="1"/>
</dbReference>
<dbReference type="InterPro" id="IPR012340">
    <property type="entry name" value="NA-bd_OB-fold"/>
</dbReference>